<evidence type="ECO:0000313" key="3">
    <source>
        <dbReference type="Proteomes" id="UP000030200"/>
    </source>
</evidence>
<sequence length="104" mass="12357">MAKKSLRMGQRRRNKHWVNIYLIDRACGGSEEGGWWFNYGENIEAWPCRSAKQAEKLVTWAKAQRRYQGSHRSLYSVNHRLGDTVEILIENREGADWSDYRPWE</sequence>
<organism evidence="1 3">
    <name type="scientific">Streptomyces phage Jay2Jay</name>
    <dbReference type="NCBI Taxonomy" id="1556290"/>
    <lineage>
        <taxon>Viruses</taxon>
        <taxon>Duplodnaviria</taxon>
        <taxon>Heunggongvirae</taxon>
        <taxon>Uroviricota</taxon>
        <taxon>Caudoviricetes</taxon>
        <taxon>Stanwilliamsviridae</taxon>
        <taxon>Boydwoodruffvirinae</taxon>
        <taxon>Samistivirus</taxon>
        <taxon>Samistivirus jay2jay</taxon>
    </lineage>
</organism>
<dbReference type="GeneID" id="26797007"/>
<dbReference type="RefSeq" id="YP_009225749.1">
    <property type="nucleotide sequence ID" value="NC_029098.1"/>
</dbReference>
<dbReference type="GeneID" id="26796752"/>
<dbReference type="RefSeq" id="YP_009225958.1">
    <property type="nucleotide sequence ID" value="NC_029098.1"/>
</dbReference>
<dbReference type="Proteomes" id="UP000030200">
    <property type="component" value="Segment"/>
</dbReference>
<dbReference type="EMBL" id="KM652554">
    <property type="protein sequence ID" value="AIW02731.1"/>
    <property type="molecule type" value="Genomic_DNA"/>
</dbReference>
<evidence type="ECO:0000313" key="2">
    <source>
        <dbReference type="EMBL" id="AIW02731.1"/>
    </source>
</evidence>
<protein>
    <submittedName>
        <fullName evidence="1">Uncharacterized protein</fullName>
    </submittedName>
</protein>
<dbReference type="KEGG" id="vg:26796752"/>
<dbReference type="OrthoDB" id="17517at10239"/>
<name>A0A0A0RQE4_9CAUD</name>
<dbReference type="KEGG" id="vg:26797007"/>
<evidence type="ECO:0000313" key="1">
    <source>
        <dbReference type="EMBL" id="AIW02522.1"/>
    </source>
</evidence>
<gene>
    <name evidence="1" type="primary">23</name>
    <name evidence="2" type="synonym">278</name>
    <name evidence="1" type="ORF">PBI_JAY2JAY_23</name>
    <name evidence="2" type="ORF">PBI_JAY2JAY_278</name>
</gene>
<reference evidence="1 3" key="1">
    <citation type="submission" date="2014-09" db="EMBL/GenBank/DDBJ databases">
        <authorList>
            <person name="Gicewicz E.A."/>
            <person name="Hiryak K.M."/>
            <person name="Horoschock A.N."/>
            <person name="Kneeream E.R."/>
            <person name="Luchetta J."/>
            <person name="Mikolon A.R."/>
            <person name="Smith S.N."/>
            <person name="Svintozelskiy S."/>
            <person name="Yucha M.L."/>
            <person name="Manna D.P."/>
            <person name="Pidcock K.A."/>
            <person name="Laing C.E."/>
            <person name="Schaff J.E."/>
            <person name="Dashiell C.L."/>
            <person name="Macialek J.A."/>
            <person name="Anders K.R."/>
            <person name="Braun M.A."/>
            <person name="Delesalle V.A."/>
            <person name="Hughes L.E."/>
            <person name="Ware V.C."/>
            <person name="Bradley K.W."/>
            <person name="Barker L.P."/>
            <person name="Asai D.J."/>
            <person name="Bowman C.A."/>
            <person name="Russell D.A."/>
            <person name="Pope W.H."/>
            <person name="Jacobs-Sera D."/>
            <person name="Hendrix R.W."/>
            <person name="Hatfull G.F."/>
        </authorList>
    </citation>
    <scope>NUCLEOTIDE SEQUENCE [LARGE SCALE GENOMIC DNA]</scope>
</reference>
<proteinExistence type="predicted"/>
<keyword evidence="3" id="KW-1185">Reference proteome</keyword>
<dbReference type="EMBL" id="KM652554">
    <property type="protein sequence ID" value="AIW02522.1"/>
    <property type="molecule type" value="Genomic_DNA"/>
</dbReference>
<accession>A0A0A0RQE4</accession>